<keyword evidence="2" id="KW-1185">Reference proteome</keyword>
<dbReference type="InterPro" id="IPR007236">
    <property type="entry name" value="SlyX"/>
</dbReference>
<evidence type="ECO:0000313" key="1">
    <source>
        <dbReference type="EMBL" id="SDM43569.1"/>
    </source>
</evidence>
<dbReference type="PANTHER" id="PTHR36508:SF1">
    <property type="entry name" value="PROTEIN SLYX"/>
    <property type="match status" value="1"/>
</dbReference>
<name>A0A1G9T738_9PROT</name>
<proteinExistence type="predicted"/>
<organism evidence="1 2">
    <name type="scientific">Maricaulis salignorans</name>
    <dbReference type="NCBI Taxonomy" id="144026"/>
    <lineage>
        <taxon>Bacteria</taxon>
        <taxon>Pseudomonadati</taxon>
        <taxon>Pseudomonadota</taxon>
        <taxon>Alphaproteobacteria</taxon>
        <taxon>Maricaulales</taxon>
        <taxon>Maricaulaceae</taxon>
        <taxon>Maricaulis</taxon>
    </lineage>
</organism>
<dbReference type="AlphaFoldDB" id="A0A1G9T738"/>
<sequence>MSDELPDPLIERIDELEAHIAHQDQMLQELSEVMNDQRTEFDLIKARLNQFLDRIHAVEAQGPAPENRPPPHW</sequence>
<dbReference type="EMBL" id="FNHG01000011">
    <property type="protein sequence ID" value="SDM43569.1"/>
    <property type="molecule type" value="Genomic_DNA"/>
</dbReference>
<dbReference type="PANTHER" id="PTHR36508">
    <property type="entry name" value="PROTEIN SLYX"/>
    <property type="match status" value="1"/>
</dbReference>
<dbReference type="RefSeq" id="WP_176780322.1">
    <property type="nucleotide sequence ID" value="NZ_FNHG01000011.1"/>
</dbReference>
<evidence type="ECO:0000313" key="2">
    <source>
        <dbReference type="Proteomes" id="UP000199759"/>
    </source>
</evidence>
<protein>
    <submittedName>
        <fullName evidence="1">SlyX protein</fullName>
    </submittedName>
</protein>
<dbReference type="Pfam" id="PF04102">
    <property type="entry name" value="SlyX"/>
    <property type="match status" value="1"/>
</dbReference>
<gene>
    <name evidence="1" type="ORF">SAMN04488568_11159</name>
</gene>
<accession>A0A1G9T738</accession>
<dbReference type="Proteomes" id="UP000199759">
    <property type="component" value="Unassembled WGS sequence"/>
</dbReference>
<dbReference type="Gene3D" id="1.20.5.300">
    <property type="match status" value="1"/>
</dbReference>
<reference evidence="1 2" key="1">
    <citation type="submission" date="2016-10" db="EMBL/GenBank/DDBJ databases">
        <authorList>
            <person name="de Groot N.N."/>
        </authorList>
    </citation>
    <scope>NUCLEOTIDE SEQUENCE [LARGE SCALE GENOMIC DNA]</scope>
    <source>
        <strain evidence="1 2">DSM 16077</strain>
    </source>
</reference>